<evidence type="ECO:0000313" key="4">
    <source>
        <dbReference type="Proteomes" id="UP000481109"/>
    </source>
</evidence>
<protein>
    <submittedName>
        <fullName evidence="3">DUF4190 domain-containing protein</fullName>
    </submittedName>
</protein>
<gene>
    <name evidence="3" type="ORF">G6045_40765</name>
</gene>
<evidence type="ECO:0000313" key="3">
    <source>
        <dbReference type="EMBL" id="NGO81930.1"/>
    </source>
</evidence>
<name>A0A6G4XYU0_9ACTN</name>
<dbReference type="AlphaFoldDB" id="A0A6G4XYU0"/>
<evidence type="ECO:0000259" key="2">
    <source>
        <dbReference type="Pfam" id="PF13828"/>
    </source>
</evidence>
<reference evidence="3 4" key="1">
    <citation type="submission" date="2020-02" db="EMBL/GenBank/DDBJ databases">
        <title>Whole-genome analyses of novel actinobacteria.</title>
        <authorList>
            <person name="Sahin N."/>
            <person name="Tokatli A."/>
        </authorList>
    </citation>
    <scope>NUCLEOTIDE SEQUENCE [LARGE SCALE GENOMIC DNA]</scope>
    <source>
        <strain evidence="3 4">YC504</strain>
    </source>
</reference>
<feature type="transmembrane region" description="Helical" evidence="1">
    <location>
        <begin position="53"/>
        <end position="79"/>
    </location>
</feature>
<keyword evidence="1" id="KW-1133">Transmembrane helix</keyword>
<keyword evidence="1" id="KW-0472">Membrane</keyword>
<feature type="transmembrane region" description="Helical" evidence="1">
    <location>
        <begin position="99"/>
        <end position="121"/>
    </location>
</feature>
<feature type="domain" description="DUF4190" evidence="2">
    <location>
        <begin position="48"/>
        <end position="115"/>
    </location>
</feature>
<accession>A0A6G4XYU0</accession>
<dbReference type="EMBL" id="JAAKZW010000500">
    <property type="protein sequence ID" value="NGO81930.1"/>
    <property type="molecule type" value="Genomic_DNA"/>
</dbReference>
<dbReference type="Pfam" id="PF13828">
    <property type="entry name" value="DUF4190"/>
    <property type="match status" value="1"/>
</dbReference>
<evidence type="ECO:0000256" key="1">
    <source>
        <dbReference type="SAM" id="Phobius"/>
    </source>
</evidence>
<keyword evidence="1" id="KW-0812">Transmembrane</keyword>
<organism evidence="3 4">
    <name type="scientific">Streptomyces mesophilus</name>
    <dbReference type="NCBI Taxonomy" id="1775132"/>
    <lineage>
        <taxon>Bacteria</taxon>
        <taxon>Bacillati</taxon>
        <taxon>Actinomycetota</taxon>
        <taxon>Actinomycetes</taxon>
        <taxon>Kitasatosporales</taxon>
        <taxon>Streptomycetaceae</taxon>
        <taxon>Streptomyces</taxon>
    </lineage>
</organism>
<keyword evidence="4" id="KW-1185">Reference proteome</keyword>
<comment type="caution">
    <text evidence="3">The sequence shown here is derived from an EMBL/GenBank/DDBJ whole genome shotgun (WGS) entry which is preliminary data.</text>
</comment>
<dbReference type="Proteomes" id="UP000481109">
    <property type="component" value="Unassembled WGS sequence"/>
</dbReference>
<proteinExistence type="predicted"/>
<sequence>MGPEGPGPGYGYPGYGPQQGAPYYGPGPYGGQPGYGWPHMPLPASNGMGTASLVLGIIATVLFCLWPVAIIVGILAIIFGAIGRGKARKGEANNGGQALAGLICGCVGTAVAVLFLIIFVVNNNDPYDDDPYDFGSRIHAEAQR</sequence>
<dbReference type="InterPro" id="IPR025241">
    <property type="entry name" value="DUF4190"/>
</dbReference>